<feature type="domain" description="DUF2126" evidence="2">
    <location>
        <begin position="6"/>
        <end position="137"/>
    </location>
</feature>
<dbReference type="Pfam" id="PF09899">
    <property type="entry name" value="DUF2126"/>
    <property type="match status" value="2"/>
</dbReference>
<protein>
    <submittedName>
        <fullName evidence="3">Transglutaminase family protein</fullName>
    </submittedName>
</protein>
<organism evidence="3 4">
    <name type="scientific">Puniceicoccus vermicola</name>
    <dbReference type="NCBI Taxonomy" id="388746"/>
    <lineage>
        <taxon>Bacteria</taxon>
        <taxon>Pseudomonadati</taxon>
        <taxon>Verrucomicrobiota</taxon>
        <taxon>Opitutia</taxon>
        <taxon>Puniceicoccales</taxon>
        <taxon>Puniceicoccaceae</taxon>
        <taxon>Puniceicoccus</taxon>
    </lineage>
</organism>
<reference evidence="3 4" key="1">
    <citation type="submission" date="2020-07" db="EMBL/GenBank/DDBJ databases">
        <authorList>
            <person name="Feng X."/>
        </authorList>
    </citation>
    <scope>NUCLEOTIDE SEQUENCE [LARGE SCALE GENOMIC DNA]</scope>
    <source>
        <strain evidence="3 4">JCM14086</strain>
    </source>
</reference>
<accession>A0A7X1AV68</accession>
<dbReference type="EMBL" id="JACHVA010000028">
    <property type="protein sequence ID" value="MBC2600611.1"/>
    <property type="molecule type" value="Genomic_DNA"/>
</dbReference>
<dbReference type="RefSeq" id="WP_185691353.1">
    <property type="nucleotide sequence ID" value="NZ_JACHVA010000028.1"/>
</dbReference>
<feature type="domain" description="DUF2126" evidence="2">
    <location>
        <begin position="199"/>
        <end position="700"/>
    </location>
</feature>
<name>A0A7X1AV68_9BACT</name>
<comment type="caution">
    <text evidence="3">The sequence shown here is derived from an EMBL/GenBank/DDBJ whole genome shotgun (WGS) entry which is preliminary data.</text>
</comment>
<dbReference type="InterPro" id="IPR018667">
    <property type="entry name" value="DUF2126"/>
</dbReference>
<evidence type="ECO:0000259" key="2">
    <source>
        <dbReference type="Pfam" id="PF09899"/>
    </source>
</evidence>
<evidence type="ECO:0000313" key="4">
    <source>
        <dbReference type="Proteomes" id="UP000525652"/>
    </source>
</evidence>
<sequence>MNPTSEIQDLARKVEEQLSARRVVLTMGGEPTYIPHQPRGAEWNLEAMGPEKLNYAHKMASNLLEDECPGAVALQVFGKWYPGEPLPRWNVVLLDNPGDVLWPNRDTLLLSKRDGRNHSRDATRLAKKVAEKLGLSDFLMPARNPSAPKRNTCGWVLPLDFVEEEWTSEKWPWSKENPIPLFAGDSQIGLRLPLGDLPEDALRRALTVECIDGAIHLFIPPLEWAGFRKLISFFSETVEENNLTDIILCGYGPSGAPETVRTFGLAADPGVLEINLPACTDWVSYRHNLLAADTAARKAGLTTTRLQLNGGVNGTGGGSHLAFGGTSIETNPFLERPNRIASILRYWQHHPVLSYAFSGQYVGPGCQAPRFDEGPTHSLYETEVACEGMESIRGSFDPFWIDQFLHNLMTDASGNTHRAELCFDKFYNPTAPNGCIGIIEFRAFETLPDTDLMATVSLLIRTIIARLVKRPFGRRLRRMGKQLHDYFFLPSWLWEDLQEVCEDLTKAGFPFDPEWLRPVFEFRFPERGKMEVSGGDLILRQALESYPLMAEESQGLSTVRKVDNSTDRLEILLPDHSVLEKGYLLVNGIEMPFTKHSAGMVCGLRYKCASAHPALHPNVPIQSPLLFEWVDQKTGKVATAARYHHWHPTQPVYDGFPTSEEEAEQRRKDRWIPAPEREGLIARGRPPRTSPEFKVTVDLRRQQF</sequence>
<feature type="compositionally biased region" description="Basic and acidic residues" evidence="1">
    <location>
        <begin position="664"/>
        <end position="680"/>
    </location>
</feature>
<dbReference type="Proteomes" id="UP000525652">
    <property type="component" value="Unassembled WGS sequence"/>
</dbReference>
<feature type="region of interest" description="Disordered" evidence="1">
    <location>
        <begin position="652"/>
        <end position="691"/>
    </location>
</feature>
<evidence type="ECO:0000256" key="1">
    <source>
        <dbReference type="SAM" id="MobiDB-lite"/>
    </source>
</evidence>
<gene>
    <name evidence="3" type="ORF">H5P30_02320</name>
</gene>
<keyword evidence="4" id="KW-1185">Reference proteome</keyword>
<proteinExistence type="predicted"/>
<dbReference type="AlphaFoldDB" id="A0A7X1AV68"/>
<evidence type="ECO:0000313" key="3">
    <source>
        <dbReference type="EMBL" id="MBC2600611.1"/>
    </source>
</evidence>